<reference evidence="1" key="2">
    <citation type="submission" date="2018-05" db="EMBL/GenBank/DDBJ databases">
        <authorList>
            <person name="Moura L."/>
            <person name="Setubal J.C."/>
        </authorList>
    </citation>
    <scope>NUCLEOTIDE SEQUENCE</scope>
    <source>
        <strain evidence="1">ZC4RG45</strain>
    </source>
</reference>
<accession>A0A2W4JJ89</accession>
<keyword evidence="2" id="KW-0238">DNA-binding</keyword>
<reference evidence="2" key="1">
    <citation type="submission" date="2018-05" db="EMBL/GenBank/DDBJ databases">
        <authorList>
            <person name="Lanie J.A."/>
            <person name="Ng W.-L."/>
            <person name="Kazmierczak K.M."/>
            <person name="Andrzejewski T.M."/>
            <person name="Davidsen T.M."/>
            <person name="Wayne K.J."/>
            <person name="Tettelin H."/>
            <person name="Glass J.I."/>
            <person name="Rusch D."/>
            <person name="Podicherti R."/>
            <person name="Tsui H.-C.T."/>
            <person name="Winkler M.E."/>
        </authorList>
    </citation>
    <scope>NUCLEOTIDE SEQUENCE</scope>
    <source>
        <strain evidence="2">ZC4RG45</strain>
    </source>
</reference>
<name>A0A2W4JJ89_9PSEU</name>
<dbReference type="EMBL" id="QGUI02000257">
    <property type="protein sequence ID" value="MFO7193697.1"/>
    <property type="molecule type" value="Genomic_DNA"/>
</dbReference>
<reference evidence="1" key="4">
    <citation type="submission" date="2023-08" db="EMBL/GenBank/DDBJ databases">
        <authorList>
            <person name="Guima S.E.S."/>
            <person name="Martins L.F."/>
            <person name="Silva A.M."/>
            <person name="Setubal J.C."/>
        </authorList>
    </citation>
    <scope>NUCLEOTIDE SEQUENCE</scope>
    <source>
        <strain evidence="1">ZC4RG45</strain>
    </source>
</reference>
<proteinExistence type="predicted"/>
<evidence type="ECO:0000313" key="2">
    <source>
        <dbReference type="EMBL" id="PZM99184.1"/>
    </source>
</evidence>
<dbReference type="InterPro" id="IPR004401">
    <property type="entry name" value="YbaB/EbfC"/>
</dbReference>
<dbReference type="STRING" id="1111738.GCA_000427905_00004"/>
<dbReference type="InterPro" id="IPR036894">
    <property type="entry name" value="YbaB-like_sf"/>
</dbReference>
<reference evidence="1 3" key="3">
    <citation type="journal article" date="2021" name="BMC Genomics">
        <title>Genome-resolved metagenome and metatranscriptome analyses of thermophilic composting reveal key bacterial players and their metabolic interactions.</title>
        <authorList>
            <person name="Braga L.P.P."/>
            <person name="Pereira R.V."/>
            <person name="Martins L.F."/>
            <person name="Moura L.M.S."/>
            <person name="Sanchez F.B."/>
            <person name="Patane J.S.L."/>
            <person name="da Silva A.M."/>
            <person name="Setubal J.C."/>
        </authorList>
    </citation>
    <scope>NUCLEOTIDE SEQUENCE [LARGE SCALE GENOMIC DNA]</scope>
    <source>
        <strain evidence="1">ZC4RG45</strain>
    </source>
</reference>
<dbReference type="GO" id="GO:0003677">
    <property type="term" value="F:DNA binding"/>
    <property type="evidence" value="ECO:0007669"/>
    <property type="project" value="UniProtKB-KW"/>
</dbReference>
<dbReference type="AlphaFoldDB" id="A0A2W4JJ89"/>
<dbReference type="Pfam" id="PF02575">
    <property type="entry name" value="YbaB_DNA_bd"/>
    <property type="match status" value="1"/>
</dbReference>
<protein>
    <submittedName>
        <fullName evidence="2">YbaB/EbfC family DNA-binding protein</fullName>
    </submittedName>
    <submittedName>
        <fullName evidence="1">YbaB/EbfC family nucleoid-associated protein</fullName>
    </submittedName>
</protein>
<organism evidence="2">
    <name type="scientific">Thermocrispum agreste</name>
    <dbReference type="NCBI Taxonomy" id="37925"/>
    <lineage>
        <taxon>Bacteria</taxon>
        <taxon>Bacillati</taxon>
        <taxon>Actinomycetota</taxon>
        <taxon>Actinomycetes</taxon>
        <taxon>Pseudonocardiales</taxon>
        <taxon>Pseudonocardiaceae</taxon>
        <taxon>Thermocrispum</taxon>
    </lineage>
</organism>
<evidence type="ECO:0000313" key="3">
    <source>
        <dbReference type="Proteomes" id="UP000249324"/>
    </source>
</evidence>
<gene>
    <name evidence="1" type="ORF">DIU77_015755</name>
    <name evidence="2" type="ORF">DIU77_06355</name>
</gene>
<evidence type="ECO:0000313" key="1">
    <source>
        <dbReference type="EMBL" id="MFO7193697.1"/>
    </source>
</evidence>
<sequence>MTDWKAAEPGGVQDPSKALDEALASFQQEAKKLGELTKLWQEGETTVRAKDHSLEMTFDGRGELTGLTFNSSKYRKLPPAQLASVILETYRAGRAKAMQEASKVMAGSEIPGVDFDGLLTGKVKPDEVIGSLMAPMKEMFDSFGLDLDFPITDGDGKERRRG</sequence>
<dbReference type="Gene3D" id="3.30.1310.10">
    <property type="entry name" value="Nucleoid-associated protein YbaB-like domain"/>
    <property type="match status" value="1"/>
</dbReference>
<dbReference type="Proteomes" id="UP000249324">
    <property type="component" value="Unassembled WGS sequence"/>
</dbReference>
<comment type="caution">
    <text evidence="2">The sequence shown here is derived from an EMBL/GenBank/DDBJ whole genome shotgun (WGS) entry which is preliminary data.</text>
</comment>
<dbReference type="EMBL" id="QGUI01000183">
    <property type="protein sequence ID" value="PZM99184.1"/>
    <property type="molecule type" value="Genomic_DNA"/>
</dbReference>